<dbReference type="Proteomes" id="UP000286681">
    <property type="component" value="Unassembled WGS sequence"/>
</dbReference>
<evidence type="ECO:0000313" key="4">
    <source>
        <dbReference type="EMBL" id="RSV00690.1"/>
    </source>
</evidence>
<evidence type="ECO:0000313" key="5">
    <source>
        <dbReference type="Proteomes" id="UP000185161"/>
    </source>
</evidence>
<dbReference type="PANTHER" id="PTHR43569">
    <property type="entry name" value="AMIDOHYDROLASE"/>
    <property type="match status" value="1"/>
</dbReference>
<dbReference type="InterPro" id="IPR006680">
    <property type="entry name" value="Amidohydro-rel"/>
</dbReference>
<dbReference type="GeneID" id="44131059"/>
<dbReference type="GO" id="GO:0016787">
    <property type="term" value="F:hydrolase activity"/>
    <property type="evidence" value="ECO:0007669"/>
    <property type="project" value="InterPro"/>
</dbReference>
<dbReference type="InterPro" id="IPR032466">
    <property type="entry name" value="Metal_Hydrolase"/>
</dbReference>
<dbReference type="Pfam" id="PF04909">
    <property type="entry name" value="Amidohydro_2"/>
    <property type="match status" value="1"/>
</dbReference>
<keyword evidence="5" id="KW-1185">Reference proteome</keyword>
<reference evidence="5" key="2">
    <citation type="submission" date="2016-12" db="EMBL/GenBank/DDBJ databases">
        <title>Whole genome sequencing of Sphingomonas sp. ABOJV.</title>
        <authorList>
            <person name="Conlan S."/>
            <person name="Thomas P.J."/>
            <person name="Mullikin J."/>
            <person name="Palmore T.N."/>
            <person name="Frank K.M."/>
            <person name="Segre J.A."/>
        </authorList>
    </citation>
    <scope>NUCLEOTIDE SEQUENCE [LARGE SCALE GENOMIC DNA]</scope>
    <source>
        <strain evidence="5">ABOJV</strain>
    </source>
</reference>
<evidence type="ECO:0000313" key="3">
    <source>
        <dbReference type="EMBL" id="APR51131.1"/>
    </source>
</evidence>
<comment type="similarity">
    <text evidence="1">Belongs to the metallo-dependent hydrolases superfamily.</text>
</comment>
<dbReference type="Proteomes" id="UP000185161">
    <property type="component" value="Chromosome"/>
</dbReference>
<dbReference type="EMBL" id="CP018820">
    <property type="protein sequence ID" value="APR51131.1"/>
    <property type="molecule type" value="Genomic_DNA"/>
</dbReference>
<dbReference type="PANTHER" id="PTHR43569:SF2">
    <property type="entry name" value="AMIDOHYDROLASE-RELATED DOMAIN-CONTAINING PROTEIN"/>
    <property type="match status" value="1"/>
</dbReference>
<dbReference type="EMBL" id="QQWO01000015">
    <property type="protein sequence ID" value="RSV00690.1"/>
    <property type="molecule type" value="Genomic_DNA"/>
</dbReference>
<dbReference type="Gene3D" id="3.20.20.140">
    <property type="entry name" value="Metal-dependent hydrolases"/>
    <property type="match status" value="1"/>
</dbReference>
<gene>
    <name evidence="3" type="ORF">BRX40_00620</name>
    <name evidence="4" type="ORF">CA257_16550</name>
</gene>
<protein>
    <submittedName>
        <fullName evidence="4">Amidohydrolase</fullName>
    </submittedName>
</protein>
<accession>A0A1L6J595</accession>
<dbReference type="AlphaFoldDB" id="A0A1L6J595"/>
<dbReference type="OrthoDB" id="9787654at2"/>
<proteinExistence type="inferred from homology"/>
<dbReference type="KEGG" id="skr:BRX40_00620"/>
<dbReference type="SUPFAM" id="SSF51556">
    <property type="entry name" value="Metallo-dependent hydrolases"/>
    <property type="match status" value="1"/>
</dbReference>
<dbReference type="STRING" id="93064.BRX40_00620"/>
<sequence length="283" mass="31224">MIVDAQIHVWGADCPERPWPRAGTDGRTARAQRDDPMTAAEALSAMDAACVTRAILVPPSWEGERNDLVLAAAAAHPDRFAVMGRLPPDLRSLARWRHQPGMLGARIILGAETVDHWLWTEAQAQNVPLMIAPAGKVPLLARIAREYPALRLIIDHMGARVHKTGATAFAQVEEVIAMAALPNVAIKATCLPGYSAAGHPWPDVTPYLRRLFDAFGAERTFWGSDLSRLPCPYPMLVRFFHEELPWLKGQARDQVMGGAILRWLDWNQHRSHPPTNGKGIASL</sequence>
<dbReference type="InterPro" id="IPR052350">
    <property type="entry name" value="Metallo-dep_Lactonases"/>
</dbReference>
<dbReference type="RefSeq" id="WP_075150315.1">
    <property type="nucleotide sequence ID" value="NZ_CP018820.1"/>
</dbReference>
<name>A0A1L6J595_9SPHN</name>
<feature type="domain" description="Amidohydrolase-related" evidence="2">
    <location>
        <begin position="3"/>
        <end position="263"/>
    </location>
</feature>
<evidence type="ECO:0000256" key="1">
    <source>
        <dbReference type="ARBA" id="ARBA00038310"/>
    </source>
</evidence>
<evidence type="ECO:0000259" key="2">
    <source>
        <dbReference type="Pfam" id="PF04909"/>
    </source>
</evidence>
<organism evidence="3 5">
    <name type="scientific">Sphingomonas koreensis</name>
    <dbReference type="NCBI Taxonomy" id="93064"/>
    <lineage>
        <taxon>Bacteria</taxon>
        <taxon>Pseudomonadati</taxon>
        <taxon>Pseudomonadota</taxon>
        <taxon>Alphaproteobacteria</taxon>
        <taxon>Sphingomonadales</taxon>
        <taxon>Sphingomonadaceae</taxon>
        <taxon>Sphingomonas</taxon>
    </lineage>
</organism>
<evidence type="ECO:0000313" key="6">
    <source>
        <dbReference type="Proteomes" id="UP000286681"/>
    </source>
</evidence>
<reference evidence="3" key="1">
    <citation type="submission" date="2016-12" db="EMBL/GenBank/DDBJ databases">
        <title>Whole genome sequencing of Sphingomonas koreensis.</title>
        <authorList>
            <person name="Conlan S."/>
            <person name="Thomas P.J."/>
            <person name="Mullikin J."/>
            <person name="Palmore T.N."/>
            <person name="Frank K.M."/>
            <person name="Segre J.A."/>
        </authorList>
    </citation>
    <scope>NUCLEOTIDE SEQUENCE</scope>
    <source>
        <strain evidence="3">ABOJV</strain>
    </source>
</reference>
<reference evidence="4 6" key="3">
    <citation type="submission" date="2018-07" db="EMBL/GenBank/DDBJ databases">
        <title>Genomic and Epidemiologic Investigation of an Indolent Hospital Outbreak.</title>
        <authorList>
            <person name="Johnson R.C."/>
            <person name="Deming C."/>
            <person name="Conlan S."/>
            <person name="Zellmer C.J."/>
            <person name="Michelin A.V."/>
            <person name="Lee-Lin S."/>
            <person name="Thomas P.J."/>
            <person name="Park M."/>
            <person name="Weingarten R.A."/>
            <person name="Less J."/>
            <person name="Dekker J.P."/>
            <person name="Frank K.M."/>
            <person name="Musser K.A."/>
            <person name="Mcquiston J.R."/>
            <person name="Henderson D.K."/>
            <person name="Lau A.F."/>
            <person name="Palmore T.N."/>
            <person name="Segre J.A."/>
        </authorList>
    </citation>
    <scope>NUCLEOTIDE SEQUENCE [LARGE SCALE GENOMIC DNA]</scope>
    <source>
        <strain evidence="4 6">SK-NIH.Env10_0317</strain>
    </source>
</reference>